<evidence type="ECO:0000313" key="4">
    <source>
        <dbReference type="Proteomes" id="UP000828251"/>
    </source>
</evidence>
<evidence type="ECO:0000313" key="3">
    <source>
        <dbReference type="EMBL" id="KAH1065243.1"/>
    </source>
</evidence>
<keyword evidence="4" id="KW-1185">Reference proteome</keyword>
<keyword evidence="1" id="KW-0472">Membrane</keyword>
<reference evidence="3 4" key="1">
    <citation type="journal article" date="2021" name="Plant Biotechnol. J.">
        <title>Multi-omics assisted identification of the key and species-specific regulatory components of drought-tolerant mechanisms in Gossypium stocksii.</title>
        <authorList>
            <person name="Yu D."/>
            <person name="Ke L."/>
            <person name="Zhang D."/>
            <person name="Wu Y."/>
            <person name="Sun Y."/>
            <person name="Mei J."/>
            <person name="Sun J."/>
            <person name="Sun Y."/>
        </authorList>
    </citation>
    <scope>NUCLEOTIDE SEQUENCE [LARGE SCALE GENOMIC DNA]</scope>
    <source>
        <strain evidence="4">cv. E1</strain>
        <tissue evidence="3">Leaf</tissue>
    </source>
</reference>
<sequence>MGIMSCHLAVRTKRGDEQATITNSISILLRDWAASRVAYQRVRPPLGPLKCNVDATRHEVDQRIGFGAVARDERGAFVAKVLGPLSIAGNACVAEVMAICEVLCWLKSTDMNNIVLEFDCLETVYALNSHALGSSNSAFCLMSVVGCVHIFNIFLFIGFV</sequence>
<comment type="caution">
    <text evidence="3">The sequence shown here is derived from an EMBL/GenBank/DDBJ whole genome shotgun (WGS) entry which is preliminary data.</text>
</comment>
<name>A0A9D3ZTP3_9ROSI</name>
<feature type="domain" description="RNase H type-1" evidence="2">
    <location>
        <begin position="52"/>
        <end position="132"/>
    </location>
</feature>
<dbReference type="OrthoDB" id="1751580at2759"/>
<dbReference type="Proteomes" id="UP000828251">
    <property type="component" value="Unassembled WGS sequence"/>
</dbReference>
<proteinExistence type="predicted"/>
<dbReference type="AlphaFoldDB" id="A0A9D3ZTP3"/>
<dbReference type="GO" id="GO:0004523">
    <property type="term" value="F:RNA-DNA hybrid ribonuclease activity"/>
    <property type="evidence" value="ECO:0007669"/>
    <property type="project" value="InterPro"/>
</dbReference>
<gene>
    <name evidence="3" type="ORF">J1N35_030230</name>
</gene>
<dbReference type="PANTHER" id="PTHR47074:SF11">
    <property type="entry name" value="REVERSE TRANSCRIPTASE-LIKE PROTEIN"/>
    <property type="match status" value="1"/>
</dbReference>
<organism evidence="3 4">
    <name type="scientific">Gossypium stocksii</name>
    <dbReference type="NCBI Taxonomy" id="47602"/>
    <lineage>
        <taxon>Eukaryota</taxon>
        <taxon>Viridiplantae</taxon>
        <taxon>Streptophyta</taxon>
        <taxon>Embryophyta</taxon>
        <taxon>Tracheophyta</taxon>
        <taxon>Spermatophyta</taxon>
        <taxon>Magnoliopsida</taxon>
        <taxon>eudicotyledons</taxon>
        <taxon>Gunneridae</taxon>
        <taxon>Pentapetalae</taxon>
        <taxon>rosids</taxon>
        <taxon>malvids</taxon>
        <taxon>Malvales</taxon>
        <taxon>Malvaceae</taxon>
        <taxon>Malvoideae</taxon>
        <taxon>Gossypium</taxon>
    </lineage>
</organism>
<protein>
    <recommendedName>
        <fullName evidence="2">RNase H type-1 domain-containing protein</fullName>
    </recommendedName>
</protein>
<dbReference type="InterPro" id="IPR002156">
    <property type="entry name" value="RNaseH_domain"/>
</dbReference>
<dbReference type="PANTHER" id="PTHR47074">
    <property type="entry name" value="BNAC02G40300D PROTEIN"/>
    <property type="match status" value="1"/>
</dbReference>
<evidence type="ECO:0000256" key="1">
    <source>
        <dbReference type="SAM" id="Phobius"/>
    </source>
</evidence>
<feature type="transmembrane region" description="Helical" evidence="1">
    <location>
        <begin position="138"/>
        <end position="159"/>
    </location>
</feature>
<dbReference type="Gene3D" id="3.30.420.10">
    <property type="entry name" value="Ribonuclease H-like superfamily/Ribonuclease H"/>
    <property type="match status" value="1"/>
</dbReference>
<dbReference type="EMBL" id="JAIQCV010000009">
    <property type="protein sequence ID" value="KAH1065243.1"/>
    <property type="molecule type" value="Genomic_DNA"/>
</dbReference>
<dbReference type="GO" id="GO:0003676">
    <property type="term" value="F:nucleic acid binding"/>
    <property type="evidence" value="ECO:0007669"/>
    <property type="project" value="InterPro"/>
</dbReference>
<dbReference type="Pfam" id="PF13456">
    <property type="entry name" value="RVT_3"/>
    <property type="match status" value="1"/>
</dbReference>
<dbReference type="InterPro" id="IPR052929">
    <property type="entry name" value="RNase_H-like_EbsB-rel"/>
</dbReference>
<evidence type="ECO:0000259" key="2">
    <source>
        <dbReference type="Pfam" id="PF13456"/>
    </source>
</evidence>
<dbReference type="InterPro" id="IPR036397">
    <property type="entry name" value="RNaseH_sf"/>
</dbReference>
<keyword evidence="1" id="KW-0812">Transmembrane</keyword>
<accession>A0A9D3ZTP3</accession>
<keyword evidence="1" id="KW-1133">Transmembrane helix</keyword>